<dbReference type="PANTHER" id="PTHR41517:SF1">
    <property type="entry name" value="CUPIN"/>
    <property type="match status" value="1"/>
</dbReference>
<evidence type="ECO:0000256" key="2">
    <source>
        <dbReference type="ARBA" id="ARBA00023002"/>
    </source>
</evidence>
<dbReference type="OrthoDB" id="2205143at2759"/>
<dbReference type="InterPro" id="IPR014710">
    <property type="entry name" value="RmlC-like_jellyroll"/>
</dbReference>
<organism evidence="4 5">
    <name type="scientific">Paraphoma chrysanthemicola</name>
    <dbReference type="NCBI Taxonomy" id="798071"/>
    <lineage>
        <taxon>Eukaryota</taxon>
        <taxon>Fungi</taxon>
        <taxon>Dikarya</taxon>
        <taxon>Ascomycota</taxon>
        <taxon>Pezizomycotina</taxon>
        <taxon>Dothideomycetes</taxon>
        <taxon>Pleosporomycetidae</taxon>
        <taxon>Pleosporales</taxon>
        <taxon>Pleosporineae</taxon>
        <taxon>Phaeosphaeriaceae</taxon>
        <taxon>Paraphoma</taxon>
    </lineage>
</organism>
<accession>A0A8K0R445</accession>
<keyword evidence="5" id="KW-1185">Reference proteome</keyword>
<keyword evidence="2" id="KW-0560">Oxidoreductase</keyword>
<dbReference type="InterPro" id="IPR047183">
    <property type="entry name" value="GDO-like"/>
</dbReference>
<dbReference type="Pfam" id="PF07883">
    <property type="entry name" value="Cupin_2"/>
    <property type="match status" value="1"/>
</dbReference>
<dbReference type="InterPro" id="IPR013096">
    <property type="entry name" value="Cupin_2"/>
</dbReference>
<feature type="domain" description="Cupin type-2" evidence="3">
    <location>
        <begin position="128"/>
        <end position="195"/>
    </location>
</feature>
<dbReference type="Gene3D" id="2.60.120.10">
    <property type="entry name" value="Jelly Rolls"/>
    <property type="match status" value="1"/>
</dbReference>
<dbReference type="EMBL" id="JAGMVJ010000013">
    <property type="protein sequence ID" value="KAH7083978.1"/>
    <property type="molecule type" value="Genomic_DNA"/>
</dbReference>
<proteinExistence type="predicted"/>
<reference evidence="4" key="1">
    <citation type="journal article" date="2021" name="Nat. Commun.">
        <title>Genetic determinants of endophytism in the Arabidopsis root mycobiome.</title>
        <authorList>
            <person name="Mesny F."/>
            <person name="Miyauchi S."/>
            <person name="Thiergart T."/>
            <person name="Pickel B."/>
            <person name="Atanasova L."/>
            <person name="Karlsson M."/>
            <person name="Huettel B."/>
            <person name="Barry K.W."/>
            <person name="Haridas S."/>
            <person name="Chen C."/>
            <person name="Bauer D."/>
            <person name="Andreopoulos W."/>
            <person name="Pangilinan J."/>
            <person name="LaButti K."/>
            <person name="Riley R."/>
            <person name="Lipzen A."/>
            <person name="Clum A."/>
            <person name="Drula E."/>
            <person name="Henrissat B."/>
            <person name="Kohler A."/>
            <person name="Grigoriev I.V."/>
            <person name="Martin F.M."/>
            <person name="Hacquard S."/>
        </authorList>
    </citation>
    <scope>NUCLEOTIDE SEQUENCE</scope>
    <source>
        <strain evidence="4">MPI-SDFR-AT-0120</strain>
    </source>
</reference>
<dbReference type="SUPFAM" id="SSF51182">
    <property type="entry name" value="RmlC-like cupins"/>
    <property type="match status" value="1"/>
</dbReference>
<dbReference type="PANTHER" id="PTHR41517">
    <property type="entry name" value="1,2-DIOXYGENASE PROTEIN-RELATED"/>
    <property type="match status" value="1"/>
</dbReference>
<dbReference type="Proteomes" id="UP000813461">
    <property type="component" value="Unassembled WGS sequence"/>
</dbReference>
<protein>
    <submittedName>
        <fullName evidence="4">RmlC-like cupin domain-containing protein</fullName>
    </submittedName>
</protein>
<keyword evidence="1" id="KW-0223">Dioxygenase</keyword>
<evidence type="ECO:0000313" key="4">
    <source>
        <dbReference type="EMBL" id="KAH7083978.1"/>
    </source>
</evidence>
<dbReference type="CDD" id="cd06992">
    <property type="entry name" value="cupin_GDO-like_C"/>
    <property type="match status" value="1"/>
</dbReference>
<dbReference type="InterPro" id="IPR011051">
    <property type="entry name" value="RmlC_Cupin_sf"/>
</dbReference>
<name>A0A8K0R445_9PLEO</name>
<dbReference type="CDD" id="cd02216">
    <property type="entry name" value="cupin_GDO-like_N"/>
    <property type="match status" value="1"/>
</dbReference>
<evidence type="ECO:0000259" key="3">
    <source>
        <dbReference type="Pfam" id="PF07883"/>
    </source>
</evidence>
<comment type="caution">
    <text evidence="4">The sequence shown here is derived from an EMBL/GenBank/DDBJ whole genome shotgun (WGS) entry which is preliminary data.</text>
</comment>
<evidence type="ECO:0000256" key="1">
    <source>
        <dbReference type="ARBA" id="ARBA00022964"/>
    </source>
</evidence>
<evidence type="ECO:0000313" key="5">
    <source>
        <dbReference type="Proteomes" id="UP000813461"/>
    </source>
</evidence>
<dbReference type="AlphaFoldDB" id="A0A8K0R445"/>
<gene>
    <name evidence="4" type="ORF">FB567DRAFT_530362</name>
</gene>
<dbReference type="GO" id="GO:0051213">
    <property type="term" value="F:dioxygenase activity"/>
    <property type="evidence" value="ECO:0007669"/>
    <property type="project" value="UniProtKB-KW"/>
</dbReference>
<sequence length="361" mass="40600">MEAIQRASQLEANHVRVSHIPTDMTSTSTVTVQDEQPQTTNKEDATAMLLKTAENLHTKPLWAQMNRLNPPLPNPKCQPHVWQYEQIRPSLLQAGNLISEKQAERRVLMLVNPSREAPYTTDTIYAGLQLVMPNETAPAHRHTAFACRFIIEGNGGFTAVHGRRIQMQRGDVILTPTWNWHDHGKDGSGPMIWLDGLDLPNFVHYPVHFVEHYAESRYPAENVDTSASPIVFPWSRMKAKLDSGNGDSNTERYLKADQSEISRTLGAAATRISAGKSTAEIQETASSVFHVVEGTGKSVIAGKSYHWKKGDTFCIPAWHAYQHHADNAETVYLYRVHDEPMLKSLGFYRYNDQDVESLVSE</sequence>